<feature type="compositionally biased region" description="Polar residues" evidence="1">
    <location>
        <begin position="1"/>
        <end position="11"/>
    </location>
</feature>
<gene>
    <name evidence="2" type="ORF">RFN57_15070</name>
</gene>
<feature type="region of interest" description="Disordered" evidence="1">
    <location>
        <begin position="1"/>
        <end position="26"/>
    </location>
</feature>
<evidence type="ECO:0000313" key="2">
    <source>
        <dbReference type="EMBL" id="MEC7053601.1"/>
    </source>
</evidence>
<feature type="compositionally biased region" description="Pro residues" evidence="1">
    <location>
        <begin position="15"/>
        <end position="26"/>
    </location>
</feature>
<dbReference type="RefSeq" id="WP_191845679.1">
    <property type="nucleotide sequence ID" value="NZ_BMUO01000002.1"/>
</dbReference>
<proteinExistence type="predicted"/>
<keyword evidence="3" id="KW-1185">Reference proteome</keyword>
<comment type="caution">
    <text evidence="2">The sequence shown here is derived from an EMBL/GenBank/DDBJ whole genome shotgun (WGS) entry which is preliminary data.</text>
</comment>
<evidence type="ECO:0000256" key="1">
    <source>
        <dbReference type="SAM" id="MobiDB-lite"/>
    </source>
</evidence>
<reference evidence="2 3" key="1">
    <citation type="submission" date="2024-01" db="EMBL/GenBank/DDBJ databases">
        <title>Genome analysis.</title>
        <authorList>
            <person name="Zhang K."/>
        </authorList>
    </citation>
    <scope>NUCLEOTIDE SEQUENCE [LARGE SCALE GENOMIC DNA]</scope>
    <source>
        <strain evidence="2 3">CGMCC 4.1753</strain>
    </source>
</reference>
<dbReference type="EMBL" id="JAYXNZ010000002">
    <property type="protein sequence ID" value="MEC7053601.1"/>
    <property type="molecule type" value="Genomic_DNA"/>
</dbReference>
<evidence type="ECO:0000313" key="3">
    <source>
        <dbReference type="Proteomes" id="UP001353952"/>
    </source>
</evidence>
<accession>A0ABU6LVP4</accession>
<dbReference type="Proteomes" id="UP001353952">
    <property type="component" value="Unassembled WGS sequence"/>
</dbReference>
<protein>
    <submittedName>
        <fullName evidence="2">Uncharacterized protein</fullName>
    </submittedName>
</protein>
<organism evidence="2 3">
    <name type="scientific">Streptomyces violaceochromogenes</name>
    <dbReference type="NCBI Taxonomy" id="67377"/>
    <lineage>
        <taxon>Bacteria</taxon>
        <taxon>Bacillati</taxon>
        <taxon>Actinomycetota</taxon>
        <taxon>Actinomycetes</taxon>
        <taxon>Kitasatosporales</taxon>
        <taxon>Streptomycetaceae</taxon>
        <taxon>Streptomyces</taxon>
    </lineage>
</organism>
<name>A0ABU6LVP4_9ACTN</name>
<sequence length="116" mass="12071">MDDRPSLTSVNDLPLPAPAAGPRWSPIPPKAVRKAAYQWVKGARRPAGTLAVPAIATAGSLYYTGVIPHADGPMTLGLTALVVFYDSVIAVCRTWRGSRTAGTAEEAGRTQAGKAA</sequence>